<dbReference type="Proteomes" id="UP000031599">
    <property type="component" value="Unassembled WGS sequence"/>
</dbReference>
<dbReference type="Gene3D" id="1.10.357.10">
    <property type="entry name" value="Tetracycline Repressor, domain 2"/>
    <property type="match status" value="1"/>
</dbReference>
<dbReference type="PANTHER" id="PTHR30055">
    <property type="entry name" value="HTH-TYPE TRANSCRIPTIONAL REGULATOR RUTR"/>
    <property type="match status" value="1"/>
</dbReference>
<dbReference type="PANTHER" id="PTHR30055:SF223">
    <property type="entry name" value="HTH-TYPE TRANSCRIPTIONAL REGULATOR UIDR"/>
    <property type="match status" value="1"/>
</dbReference>
<dbReference type="AlphaFoldDB" id="A0A0C2D2R0"/>
<dbReference type="EMBL" id="JMCC02000043">
    <property type="protein sequence ID" value="KIG16055.1"/>
    <property type="molecule type" value="Genomic_DNA"/>
</dbReference>
<dbReference type="PROSITE" id="PS50977">
    <property type="entry name" value="HTH_TETR_2"/>
    <property type="match status" value="1"/>
</dbReference>
<evidence type="ECO:0000259" key="3">
    <source>
        <dbReference type="PROSITE" id="PS50977"/>
    </source>
</evidence>
<dbReference type="InterPro" id="IPR009057">
    <property type="entry name" value="Homeodomain-like_sf"/>
</dbReference>
<dbReference type="GO" id="GO:0000976">
    <property type="term" value="F:transcription cis-regulatory region binding"/>
    <property type="evidence" value="ECO:0007669"/>
    <property type="project" value="TreeGrafter"/>
</dbReference>
<evidence type="ECO:0000256" key="2">
    <source>
        <dbReference type="PROSITE-ProRule" id="PRU00335"/>
    </source>
</evidence>
<reference evidence="4 5" key="1">
    <citation type="submission" date="2014-12" db="EMBL/GenBank/DDBJ databases">
        <title>Genome assembly of Enhygromyxa salina DSM 15201.</title>
        <authorList>
            <person name="Sharma G."/>
            <person name="Subramanian S."/>
        </authorList>
    </citation>
    <scope>NUCLEOTIDE SEQUENCE [LARGE SCALE GENOMIC DNA]</scope>
    <source>
        <strain evidence="4 5">DSM 15201</strain>
    </source>
</reference>
<dbReference type="Pfam" id="PF00440">
    <property type="entry name" value="TetR_N"/>
    <property type="match status" value="1"/>
</dbReference>
<dbReference type="SUPFAM" id="SSF46689">
    <property type="entry name" value="Homeodomain-like"/>
    <property type="match status" value="1"/>
</dbReference>
<sequence length="206" mass="22761">MAPVKTEPRKRPKQSRSRVLYDALIEATGRLLASEGVAAVTTARVAELAGVSIGSLYQYFPSREALIAAVIDAKLERDMQELVPILDGLRLVALDQAVRGLVEVAVRYYRDETPLYREMVAALAAVDREAHVRRLLEGFDKVIVVVLEPHRAALHDGFERSAWIMREMLISCVRAAAREHPETLADGYLAARLEAMCRGLLGLDAA</sequence>
<feature type="domain" description="HTH tetR-type" evidence="3">
    <location>
        <begin position="18"/>
        <end position="78"/>
    </location>
</feature>
<feature type="DNA-binding region" description="H-T-H motif" evidence="2">
    <location>
        <begin position="41"/>
        <end position="60"/>
    </location>
</feature>
<comment type="caution">
    <text evidence="4">The sequence shown here is derived from an EMBL/GenBank/DDBJ whole genome shotgun (WGS) entry which is preliminary data.</text>
</comment>
<dbReference type="InterPro" id="IPR001647">
    <property type="entry name" value="HTH_TetR"/>
</dbReference>
<protein>
    <submittedName>
        <fullName evidence="4">Transcriptional regulator, TetR family protein</fullName>
    </submittedName>
</protein>
<evidence type="ECO:0000313" key="4">
    <source>
        <dbReference type="EMBL" id="KIG16055.1"/>
    </source>
</evidence>
<name>A0A0C2D2R0_9BACT</name>
<dbReference type="GO" id="GO:0003700">
    <property type="term" value="F:DNA-binding transcription factor activity"/>
    <property type="evidence" value="ECO:0007669"/>
    <property type="project" value="TreeGrafter"/>
</dbReference>
<dbReference type="PRINTS" id="PR00455">
    <property type="entry name" value="HTHTETR"/>
</dbReference>
<keyword evidence="1 2" id="KW-0238">DNA-binding</keyword>
<proteinExistence type="predicted"/>
<accession>A0A0C2D2R0</accession>
<evidence type="ECO:0000313" key="5">
    <source>
        <dbReference type="Proteomes" id="UP000031599"/>
    </source>
</evidence>
<organism evidence="4 5">
    <name type="scientific">Enhygromyxa salina</name>
    <dbReference type="NCBI Taxonomy" id="215803"/>
    <lineage>
        <taxon>Bacteria</taxon>
        <taxon>Pseudomonadati</taxon>
        <taxon>Myxococcota</taxon>
        <taxon>Polyangia</taxon>
        <taxon>Nannocystales</taxon>
        <taxon>Nannocystaceae</taxon>
        <taxon>Enhygromyxa</taxon>
    </lineage>
</organism>
<gene>
    <name evidence="4" type="ORF">DB30_04927</name>
</gene>
<dbReference type="InterPro" id="IPR050109">
    <property type="entry name" value="HTH-type_TetR-like_transc_reg"/>
</dbReference>
<evidence type="ECO:0000256" key="1">
    <source>
        <dbReference type="ARBA" id="ARBA00023125"/>
    </source>
</evidence>
<dbReference type="RefSeq" id="WP_052550314.1">
    <property type="nucleotide sequence ID" value="NZ_JMCC02000043.1"/>
</dbReference>